<keyword evidence="5" id="KW-0460">Magnesium</keyword>
<comment type="caution">
    <text evidence="8">The sequence shown here is derived from an EMBL/GenBank/DDBJ whole genome shotgun (WGS) entry which is preliminary data.</text>
</comment>
<dbReference type="CDD" id="cd00685">
    <property type="entry name" value="Trans_IPPS_HT"/>
    <property type="match status" value="1"/>
</dbReference>
<dbReference type="Gene3D" id="1.10.600.10">
    <property type="entry name" value="Farnesyl Diphosphate Synthase"/>
    <property type="match status" value="1"/>
</dbReference>
<evidence type="ECO:0000256" key="7">
    <source>
        <dbReference type="RuleBase" id="RU004466"/>
    </source>
</evidence>
<dbReference type="GO" id="GO:0008299">
    <property type="term" value="P:isoprenoid biosynthetic process"/>
    <property type="evidence" value="ECO:0007669"/>
    <property type="project" value="UniProtKB-KW"/>
</dbReference>
<keyword evidence="3 7" id="KW-0808">Transferase</keyword>
<comment type="cofactor">
    <cofactor evidence="1">
        <name>Mg(2+)</name>
        <dbReference type="ChEBI" id="CHEBI:18420"/>
    </cofactor>
</comment>
<comment type="similarity">
    <text evidence="2 7">Belongs to the FPP/GGPP synthase family.</text>
</comment>
<dbReference type="InterPro" id="IPR008949">
    <property type="entry name" value="Isoprenoid_synthase_dom_sf"/>
</dbReference>
<proteinExistence type="inferred from homology"/>
<evidence type="ECO:0000256" key="5">
    <source>
        <dbReference type="ARBA" id="ARBA00022842"/>
    </source>
</evidence>
<evidence type="ECO:0000313" key="9">
    <source>
        <dbReference type="Proteomes" id="UP000054092"/>
    </source>
</evidence>
<dbReference type="GO" id="GO:0004659">
    <property type="term" value="F:prenyltransferase activity"/>
    <property type="evidence" value="ECO:0007669"/>
    <property type="project" value="InterPro"/>
</dbReference>
<dbReference type="AlphaFoldDB" id="A0A124FYC5"/>
<keyword evidence="6" id="KW-0414">Isoprene biosynthesis</keyword>
<dbReference type="GO" id="GO:0046872">
    <property type="term" value="F:metal ion binding"/>
    <property type="evidence" value="ECO:0007669"/>
    <property type="project" value="UniProtKB-KW"/>
</dbReference>
<evidence type="ECO:0000256" key="6">
    <source>
        <dbReference type="ARBA" id="ARBA00023229"/>
    </source>
</evidence>
<dbReference type="SFLD" id="SFLDG01017">
    <property type="entry name" value="Polyprenyl_Transferase_Like"/>
    <property type="match status" value="1"/>
</dbReference>
<evidence type="ECO:0000256" key="4">
    <source>
        <dbReference type="ARBA" id="ARBA00022723"/>
    </source>
</evidence>
<sequence length="279" mass="31813">MRLAEFIPFFNRRLEQFLDGLPVAGPLKEVVSYTPLSGGKRLRAYLIWELSKVTAFGDENSMTAGMAVELFHSGSLIHDDLPEIDNDSIRRGQPSSHVKFGECKAILAGDYLMLLPQRLLSSLNLDCDFKQTLIKLWHETSLKVVEGEFEDVFPQERSREQMERIHAAKTGALFGFCFAAPFVVESEQRLNEMHRLGLKFGKLFQFLDDIKDVTSTERELGKTPGKDGIQDKLTILSFESIESAQSRIEGMFHKLQEEISVFTDLKSEMVEIYDLITRR</sequence>
<keyword evidence="4" id="KW-0479">Metal-binding</keyword>
<protein>
    <submittedName>
        <fullName evidence="8">Geranylgeranyl pyrophosphate synthase</fullName>
    </submittedName>
</protein>
<dbReference type="SFLD" id="SFLDS00005">
    <property type="entry name" value="Isoprenoid_Synthase_Type_I"/>
    <property type="match status" value="1"/>
</dbReference>
<dbReference type="EMBL" id="LGGP01000117">
    <property type="protein sequence ID" value="KUK80741.1"/>
    <property type="molecule type" value="Genomic_DNA"/>
</dbReference>
<dbReference type="PATRIC" id="fig|1184387.3.peg.1184"/>
<dbReference type="PANTHER" id="PTHR43281:SF1">
    <property type="entry name" value="FARNESYL DIPHOSPHATE SYNTHASE"/>
    <property type="match status" value="1"/>
</dbReference>
<name>A0A124FYC5_9BACT</name>
<dbReference type="Pfam" id="PF00348">
    <property type="entry name" value="polyprenyl_synt"/>
    <property type="match status" value="1"/>
</dbReference>
<dbReference type="PROSITE" id="PS00723">
    <property type="entry name" value="POLYPRENYL_SYNTHASE_1"/>
    <property type="match status" value="1"/>
</dbReference>
<dbReference type="PANTHER" id="PTHR43281">
    <property type="entry name" value="FARNESYL DIPHOSPHATE SYNTHASE"/>
    <property type="match status" value="1"/>
</dbReference>
<evidence type="ECO:0000256" key="1">
    <source>
        <dbReference type="ARBA" id="ARBA00001946"/>
    </source>
</evidence>
<dbReference type="InterPro" id="IPR000092">
    <property type="entry name" value="Polyprenyl_synt"/>
</dbReference>
<evidence type="ECO:0000256" key="2">
    <source>
        <dbReference type="ARBA" id="ARBA00006706"/>
    </source>
</evidence>
<evidence type="ECO:0000256" key="3">
    <source>
        <dbReference type="ARBA" id="ARBA00022679"/>
    </source>
</evidence>
<dbReference type="Proteomes" id="UP000054092">
    <property type="component" value="Unassembled WGS sequence"/>
</dbReference>
<organism evidence="8 9">
    <name type="scientific">Mesotoga prima</name>
    <dbReference type="NCBI Taxonomy" id="1184387"/>
    <lineage>
        <taxon>Bacteria</taxon>
        <taxon>Thermotogati</taxon>
        <taxon>Thermotogota</taxon>
        <taxon>Thermotogae</taxon>
        <taxon>Kosmotogales</taxon>
        <taxon>Kosmotogaceae</taxon>
        <taxon>Mesotoga</taxon>
    </lineage>
</organism>
<gene>
    <name evidence="8" type="ORF">XD94_0795</name>
</gene>
<accession>A0A124FYC5</accession>
<reference evidence="9" key="1">
    <citation type="journal article" date="2015" name="MBio">
        <title>Genome-Resolved Metagenomic Analysis Reveals Roles for Candidate Phyla and Other Microbial Community Members in Biogeochemical Transformations in Oil Reservoirs.</title>
        <authorList>
            <person name="Hu P."/>
            <person name="Tom L."/>
            <person name="Singh A."/>
            <person name="Thomas B.C."/>
            <person name="Baker B.J."/>
            <person name="Piceno Y.M."/>
            <person name="Andersen G.L."/>
            <person name="Banfield J.F."/>
        </authorList>
    </citation>
    <scope>NUCLEOTIDE SEQUENCE [LARGE SCALE GENOMIC DNA]</scope>
</reference>
<evidence type="ECO:0000313" key="8">
    <source>
        <dbReference type="EMBL" id="KUK80741.1"/>
    </source>
</evidence>
<dbReference type="SUPFAM" id="SSF48576">
    <property type="entry name" value="Terpenoid synthases"/>
    <property type="match status" value="1"/>
</dbReference>
<dbReference type="InterPro" id="IPR033749">
    <property type="entry name" value="Polyprenyl_synt_CS"/>
</dbReference>